<dbReference type="Proteomes" id="UP000256690">
    <property type="component" value="Unassembled WGS sequence"/>
</dbReference>
<feature type="repeat" description="ANK" evidence="2">
    <location>
        <begin position="722"/>
        <end position="754"/>
    </location>
</feature>
<gene>
    <name evidence="6" type="ORF">DSM5745_09445</name>
</gene>
<dbReference type="Pfam" id="PF12796">
    <property type="entry name" value="Ank_2"/>
    <property type="match status" value="3"/>
</dbReference>
<dbReference type="OrthoDB" id="195446at2759"/>
<protein>
    <submittedName>
        <fullName evidence="6">Uncharacterized protein</fullName>
    </submittedName>
</protein>
<keyword evidence="7" id="KW-1185">Reference proteome</keyword>
<dbReference type="SUPFAM" id="SSF52540">
    <property type="entry name" value="P-loop containing nucleoside triphosphate hydrolases"/>
    <property type="match status" value="1"/>
</dbReference>
<evidence type="ECO:0000313" key="7">
    <source>
        <dbReference type="Proteomes" id="UP000256690"/>
    </source>
</evidence>
<sequence>MSFGFGVGDFIAVSKLANAVRKQFNDAPGQLQVIRDDVKRLSNILRDIDDHEPADNLDDQQQKTLNEISQGCCDVLQDLIKTVARYDGLLTDTRVGPRPGLRKAGRRVWNRLTWDQAEIDSFRRRIDTNINAFGLFLTECNRQLSRETKDIVTVTQHGVNQLVQHQDEQRRREILNWLSPTTHEAKQADFFGRVQPGTGSWLLESDEFGKWMAQDEETPTDQRSLFCPGLPGAGKTFLTSIVINEIQNILAQERIALGFFYCNFREQTTLLEILSILVRQVLQQQPDIPGFLETTYQKHLDMGTSLTVDECLATLDSALAKLPTTFVVLDALDECYLPPGQRKKLLLELFGLQKTRNLGLFVTSRDYPDISALFEGKPNLRIRASAADVERFLRGQLDNLPRVMQQREDLQQEVISAIAAFLLARLHIDSIQGKRSVKQVRESLKTLPSGLDAAYEDAWSRIENQLPDEVQTAKEVLSWISCATRPLTTRELQHGLAIEDNQPYLDEDNIPEIEDLIAVCGGLVIVDQQELVVKLVHYTTQEYFERNQVRILPHAHRDIGSKCVHYLCFDAFKSGTLWKFEDFDARLREYPLFEYSAENWASHSRKHNSDMKLILKLLRKPGNVDACFQVILPRGKRWYVKQNWESLSRDFQAGVRGVHLAACVGLVEACRALIREDEMGNVDPKTDHGQTPLWFAATYGFPDLVQDLLNQGSFIENREKLRETTPLYAAVLRGHEEVFNVLANAGADLEARTKYKGSPIGIAAETGNERMMKLLLARGANADIKIENGLTPLQRAAMGGHDAVFKLLVGATGMDKVRSSRRDLLDYAGIGGNESIARFILDDEGFPPNEKARCAQHALHVAAVYGSENICRILLCVDGVSVEEKYANGRSILSVAVVAWKKSARLIKLLLDTYKANPNVKDDDGRSALSYAAVDYDQVEHIIQILVNADGVDINSRDNEGHTPLHYAISSVLRVGNESYTAQRKFKRFVRILLEGGADVDVGDNTGRTPLSHAVDPKLEEGKSHNPKKLRDVIRILLASGANPVKKDDHGLTPLSRAEMRLPAGHEALILLQEAALHSTLNQLHIKSVQ</sequence>
<accession>A0A3D8QV33</accession>
<feature type="domain" description="GPI inositol-deacylase winged helix" evidence="4">
    <location>
        <begin position="471"/>
        <end position="546"/>
    </location>
</feature>
<evidence type="ECO:0000259" key="4">
    <source>
        <dbReference type="Pfam" id="PF22939"/>
    </source>
</evidence>
<feature type="region of interest" description="Disordered" evidence="3">
    <location>
        <begin position="1004"/>
        <end position="1025"/>
    </location>
</feature>
<evidence type="ECO:0000256" key="1">
    <source>
        <dbReference type="ARBA" id="ARBA00022737"/>
    </source>
</evidence>
<feature type="repeat" description="ANK" evidence="2">
    <location>
        <begin position="688"/>
        <end position="720"/>
    </location>
</feature>
<feature type="compositionally biased region" description="Basic and acidic residues" evidence="3">
    <location>
        <begin position="1015"/>
        <end position="1025"/>
    </location>
</feature>
<dbReference type="RefSeq" id="XP_026599809.1">
    <property type="nucleotide sequence ID" value="XM_026751461.1"/>
</dbReference>
<dbReference type="InterPro" id="IPR027417">
    <property type="entry name" value="P-loop_NTPase"/>
</dbReference>
<dbReference type="PROSITE" id="PS50088">
    <property type="entry name" value="ANK_REPEAT"/>
    <property type="match status" value="4"/>
</dbReference>
<reference evidence="6 7" key="1">
    <citation type="journal article" date="2018" name="IMA Fungus">
        <title>IMA Genome-F 9: Draft genome sequence of Annulohypoxylon stygium, Aspergillus mulundensis, Berkeleyomyces basicola (syn. Thielaviopsis basicola), Ceratocystis smalleyi, two Cercospora beticola strains, Coleophoma cylindrospora, Fusarium fracticaudum, Phialophora cf. hyalina, and Morchella septimelata.</title>
        <authorList>
            <person name="Wingfield B.D."/>
            <person name="Bills G.F."/>
            <person name="Dong Y."/>
            <person name="Huang W."/>
            <person name="Nel W.J."/>
            <person name="Swalarsk-Parry B.S."/>
            <person name="Vaghefi N."/>
            <person name="Wilken P.M."/>
            <person name="An Z."/>
            <person name="de Beer Z.W."/>
            <person name="De Vos L."/>
            <person name="Chen L."/>
            <person name="Duong T.A."/>
            <person name="Gao Y."/>
            <person name="Hammerbacher A."/>
            <person name="Kikkert J.R."/>
            <person name="Li Y."/>
            <person name="Li H."/>
            <person name="Li K."/>
            <person name="Li Q."/>
            <person name="Liu X."/>
            <person name="Ma X."/>
            <person name="Naidoo K."/>
            <person name="Pethybridge S.J."/>
            <person name="Sun J."/>
            <person name="Steenkamp E.T."/>
            <person name="van der Nest M.A."/>
            <person name="van Wyk S."/>
            <person name="Wingfield M.J."/>
            <person name="Xiong C."/>
            <person name="Yue Q."/>
            <person name="Zhang X."/>
        </authorList>
    </citation>
    <scope>NUCLEOTIDE SEQUENCE [LARGE SCALE GENOMIC DNA]</scope>
    <source>
        <strain evidence="6 7">DSM 5745</strain>
    </source>
</reference>
<organism evidence="6 7">
    <name type="scientific">Aspergillus mulundensis</name>
    <dbReference type="NCBI Taxonomy" id="1810919"/>
    <lineage>
        <taxon>Eukaryota</taxon>
        <taxon>Fungi</taxon>
        <taxon>Dikarya</taxon>
        <taxon>Ascomycota</taxon>
        <taxon>Pezizomycotina</taxon>
        <taxon>Eurotiomycetes</taxon>
        <taxon>Eurotiomycetidae</taxon>
        <taxon>Eurotiales</taxon>
        <taxon>Aspergillaceae</taxon>
        <taxon>Aspergillus</taxon>
        <taxon>Aspergillus subgen. Nidulantes</taxon>
    </lineage>
</organism>
<evidence type="ECO:0000259" key="5">
    <source>
        <dbReference type="Pfam" id="PF24883"/>
    </source>
</evidence>
<dbReference type="PANTHER" id="PTHR10039">
    <property type="entry name" value="AMELOGENIN"/>
    <property type="match status" value="1"/>
</dbReference>
<dbReference type="InterPro" id="IPR056884">
    <property type="entry name" value="NPHP3-like_N"/>
</dbReference>
<dbReference type="InterPro" id="IPR054471">
    <property type="entry name" value="GPIID_WHD"/>
</dbReference>
<dbReference type="Pfam" id="PF22939">
    <property type="entry name" value="WHD_GPIID"/>
    <property type="match status" value="1"/>
</dbReference>
<dbReference type="SMART" id="SM00248">
    <property type="entry name" value="ANK"/>
    <property type="match status" value="10"/>
</dbReference>
<dbReference type="Gene3D" id="1.25.40.20">
    <property type="entry name" value="Ankyrin repeat-containing domain"/>
    <property type="match status" value="2"/>
</dbReference>
<evidence type="ECO:0000256" key="2">
    <source>
        <dbReference type="PROSITE-ProRule" id="PRU00023"/>
    </source>
</evidence>
<dbReference type="InterPro" id="IPR036770">
    <property type="entry name" value="Ankyrin_rpt-contain_sf"/>
</dbReference>
<dbReference type="GeneID" id="38119815"/>
<dbReference type="PANTHER" id="PTHR10039:SF15">
    <property type="entry name" value="NACHT DOMAIN-CONTAINING PROTEIN"/>
    <property type="match status" value="1"/>
</dbReference>
<dbReference type="AlphaFoldDB" id="A0A3D8QV33"/>
<keyword evidence="1" id="KW-0677">Repeat</keyword>
<dbReference type="InterPro" id="IPR002110">
    <property type="entry name" value="Ankyrin_rpt"/>
</dbReference>
<dbReference type="EMBL" id="PVWQ01000013">
    <property type="protein sequence ID" value="RDW65706.1"/>
    <property type="molecule type" value="Genomic_DNA"/>
</dbReference>
<dbReference type="PROSITE" id="PS50297">
    <property type="entry name" value="ANK_REP_REGION"/>
    <property type="match status" value="3"/>
</dbReference>
<dbReference type="SUPFAM" id="SSF48403">
    <property type="entry name" value="Ankyrin repeat"/>
    <property type="match status" value="1"/>
</dbReference>
<feature type="repeat" description="ANK" evidence="2">
    <location>
        <begin position="960"/>
        <end position="1005"/>
    </location>
</feature>
<feature type="repeat" description="ANK" evidence="2">
    <location>
        <begin position="755"/>
        <end position="787"/>
    </location>
</feature>
<proteinExistence type="predicted"/>
<dbReference type="STRING" id="1810919.A0A3D8QV33"/>
<evidence type="ECO:0000256" key="3">
    <source>
        <dbReference type="SAM" id="MobiDB-lite"/>
    </source>
</evidence>
<name>A0A3D8QV33_9EURO</name>
<keyword evidence="2" id="KW-0040">ANK repeat</keyword>
<evidence type="ECO:0000313" key="6">
    <source>
        <dbReference type="EMBL" id="RDW65706.1"/>
    </source>
</evidence>
<comment type="caution">
    <text evidence="6">The sequence shown here is derived from an EMBL/GenBank/DDBJ whole genome shotgun (WGS) entry which is preliminary data.</text>
</comment>
<dbReference type="Pfam" id="PF24883">
    <property type="entry name" value="NPHP3_N"/>
    <property type="match status" value="1"/>
</dbReference>
<dbReference type="Gene3D" id="3.40.50.300">
    <property type="entry name" value="P-loop containing nucleotide triphosphate hydrolases"/>
    <property type="match status" value="1"/>
</dbReference>
<feature type="domain" description="Nephrocystin 3-like N-terminal" evidence="5">
    <location>
        <begin position="197"/>
        <end position="365"/>
    </location>
</feature>